<protein>
    <submittedName>
        <fullName evidence="8">Retrovirus-related Pol polyprotein from transposon TNT 1-94</fullName>
    </submittedName>
</protein>
<dbReference type="InterPro" id="IPR043502">
    <property type="entry name" value="DNA/RNA_pol_sf"/>
</dbReference>
<reference evidence="8" key="1">
    <citation type="submission" date="2016-07" db="EMBL/GenBank/DDBJ databases">
        <title>De novo transcriptome assembly of four accessions of the metal hyperaccumulator plant Noccaea caerulescens.</title>
        <authorList>
            <person name="Blande D."/>
            <person name="Halimaa P."/>
            <person name="Tervahauta A.I."/>
            <person name="Aarts M.G."/>
            <person name="Karenlampi S.O."/>
        </authorList>
    </citation>
    <scope>NUCLEOTIDE SEQUENCE</scope>
</reference>
<dbReference type="Pfam" id="PF13976">
    <property type="entry name" value="gag_pre-integrs"/>
    <property type="match status" value="1"/>
</dbReference>
<dbReference type="InterPro" id="IPR013103">
    <property type="entry name" value="RVT_2"/>
</dbReference>
<evidence type="ECO:0000256" key="5">
    <source>
        <dbReference type="SAM" id="Coils"/>
    </source>
</evidence>
<dbReference type="InterPro" id="IPR039537">
    <property type="entry name" value="Retrotran_Ty1/copia-like"/>
</dbReference>
<feature type="domain" description="Integrase catalytic" evidence="7">
    <location>
        <begin position="527"/>
        <end position="699"/>
    </location>
</feature>
<keyword evidence="3" id="KW-0064">Aspartyl protease</keyword>
<dbReference type="SUPFAM" id="SSF56672">
    <property type="entry name" value="DNA/RNA polymerases"/>
    <property type="match status" value="1"/>
</dbReference>
<feature type="coiled-coil region" evidence="5">
    <location>
        <begin position="89"/>
        <end position="123"/>
    </location>
</feature>
<gene>
    <name evidence="8" type="ORF">MP_TR7882_c1_g1_i1_g.23143</name>
</gene>
<dbReference type="EMBL" id="GEVM01022276">
    <property type="protein sequence ID" value="JAU83662.1"/>
    <property type="molecule type" value="Transcribed_RNA"/>
</dbReference>
<evidence type="ECO:0000256" key="3">
    <source>
        <dbReference type="ARBA" id="ARBA00022750"/>
    </source>
</evidence>
<evidence type="ECO:0000256" key="6">
    <source>
        <dbReference type="SAM" id="MobiDB-lite"/>
    </source>
</evidence>
<accession>A0A1J3ITQ9</accession>
<proteinExistence type="predicted"/>
<evidence type="ECO:0000256" key="4">
    <source>
        <dbReference type="ARBA" id="ARBA00022801"/>
    </source>
</evidence>
<keyword evidence="4" id="KW-0378">Hydrolase</keyword>
<dbReference type="InterPro" id="IPR001584">
    <property type="entry name" value="Integrase_cat-core"/>
</dbReference>
<dbReference type="Gene3D" id="3.30.420.10">
    <property type="entry name" value="Ribonuclease H-like superfamily/Ribonuclease H"/>
    <property type="match status" value="1"/>
</dbReference>
<keyword evidence="5" id="KW-0175">Coiled coil</keyword>
<organism evidence="8">
    <name type="scientific">Noccaea caerulescens</name>
    <name type="common">Alpine penny-cress</name>
    <name type="synonym">Thlaspi caerulescens</name>
    <dbReference type="NCBI Taxonomy" id="107243"/>
    <lineage>
        <taxon>Eukaryota</taxon>
        <taxon>Viridiplantae</taxon>
        <taxon>Streptophyta</taxon>
        <taxon>Embryophyta</taxon>
        <taxon>Tracheophyta</taxon>
        <taxon>Spermatophyta</taxon>
        <taxon>Magnoliopsida</taxon>
        <taxon>eudicotyledons</taxon>
        <taxon>Gunneridae</taxon>
        <taxon>Pentapetalae</taxon>
        <taxon>rosids</taxon>
        <taxon>malvids</taxon>
        <taxon>Brassicales</taxon>
        <taxon>Brassicaceae</taxon>
        <taxon>Coluteocarpeae</taxon>
        <taxon>Noccaea</taxon>
    </lineage>
</organism>
<dbReference type="InterPro" id="IPR036397">
    <property type="entry name" value="RNaseH_sf"/>
</dbReference>
<dbReference type="CDD" id="cd09272">
    <property type="entry name" value="RNase_HI_RT_Ty1"/>
    <property type="match status" value="1"/>
</dbReference>
<evidence type="ECO:0000313" key="8">
    <source>
        <dbReference type="EMBL" id="JAU83662.1"/>
    </source>
</evidence>
<dbReference type="InterPro" id="IPR012337">
    <property type="entry name" value="RNaseH-like_sf"/>
</dbReference>
<dbReference type="SUPFAM" id="SSF53098">
    <property type="entry name" value="Ribonuclease H-like"/>
    <property type="match status" value="1"/>
</dbReference>
<evidence type="ECO:0000256" key="2">
    <source>
        <dbReference type="ARBA" id="ARBA00022723"/>
    </source>
</evidence>
<dbReference type="GO" id="GO:0046872">
    <property type="term" value="F:metal ion binding"/>
    <property type="evidence" value="ECO:0007669"/>
    <property type="project" value="UniProtKB-KW"/>
</dbReference>
<dbReference type="PANTHER" id="PTHR42648">
    <property type="entry name" value="TRANSPOSASE, PUTATIVE-RELATED"/>
    <property type="match status" value="1"/>
</dbReference>
<dbReference type="InterPro" id="IPR025724">
    <property type="entry name" value="GAG-pre-integrase_dom"/>
</dbReference>
<keyword evidence="1" id="KW-0645">Protease</keyword>
<dbReference type="Pfam" id="PF00665">
    <property type="entry name" value="rve"/>
    <property type="match status" value="1"/>
</dbReference>
<dbReference type="GO" id="GO:0004190">
    <property type="term" value="F:aspartic-type endopeptidase activity"/>
    <property type="evidence" value="ECO:0007669"/>
    <property type="project" value="UniProtKB-KW"/>
</dbReference>
<dbReference type="InterPro" id="IPR054722">
    <property type="entry name" value="PolX-like_BBD"/>
</dbReference>
<sequence length="1370" mass="155140">MERSKVILDAGNYGYLKSRMRMNIRSIDGEDSEEDTEKDGEIINFVAFAGISEFVKERKATESDIDDSSTDDESEIDIYESYKEVRDTLVETGKENLELKRANTRLEAQVGELQKALQAEKDLNMDNLNIMLEKMEAVKRADDITKEYFLEKENSRSLQAELDQHRKQLKMLTGTKELDKILSLGRVGKSNLGLGYTVNCGTTSKTIKFVSGGMAQDVLQADTKSPAQKLDHILRNGNRGKSTMGLGYETKKVSTTRASHRHIRGHQGKECYFCGAIGHIKTFCKKFWAKVDHAWRQGRYYWNRGLNQIFIRKTDLYRKTAPGSARCTSQSGTRQRFSSNMALFEEINEADNTGPWYFDSGCSRHMTGVRENLQDVKQLKGGKVTFGCGTKGMIQGKGRTSEEQPQLMNVYLVNGLKSNLISVSQLCDEGLTVWFNKLECKAIDSDGKTVLRGVRSGNNCYMWDQSTRCLNVRDDVALWHKRLGHMNVRHLTDLVNKEIVRGVPKLKGCEKLVCGPCNQGKQIRVQHKKVPDIQSTSVLDLVHMDLMGPMQVESIGGKRYVYVLVDDYSRYTWVRFIRDKSDTVASFKIWALQVITEKGSLKCIRSDHGGEFQNKVMTKFCNEQGIAHQFSAPRTPQMNGVVERKNRTLQEMAQAMIHGGNIPVKFWAEAINTACYIINRVYMRKALGKTPYELWKGKTPNLSYFRVFGCRCFILNDKDQLGKFDSRSDEGIFLGYSGNSSAFRVFNFQSKMVMESVNVVFDDRSIAVIGDSPVFHEAESKTPAEEEVDGTSEKDEDKEEEMTDKVVEVRHPVTQVHRNHSSSDLIGDITEGRKTRGIKLNFKQMVSMAIIQFECFVSAIEPQNHLEALEDADWIISMEEELEEFVRNDVWELVPLPEGVNVVGTKWIFKNKTDDAGSIVRNKSRLVAQGYSQVEGVDFDETFAPVARLESIRLFLGIACILNFKVHQMDVKSAFLNGILQEEVYVAQPKGFEDPTHPDYVYKLKKALYGLKQAPKAWYEHLTKFLIDTGYVRGTVDKTLFILEKEDEIMMVQICVDDIIFGGTSEVLVENFVKSMTKEFKMSMVEELKYLLGLQVNQTEKGIFISQSTYAKNLLEKFGLDKCKEARTPMSTTTKIGKDEHGEDADVKLYRGMIGSLLYLTASRPDLCFSVGVCARYQAKPKQSHLQAVKKILRYVKGTVNLGIFYSKGSNRNLAGHCDADWAGCADDRKSTSGGCFLLGNNLISWLSKKQNSVSLSTAEAEYIALGSCCTQLIWMRQMSADYGMESGPFLVYCDNKSAIDISKNPVQHSRTKHIDIRHHFVRELVEDKQVVLEHVVTELQLADLFTKPLDFNRFVTLRNSIGICTCGFE</sequence>
<dbReference type="PANTHER" id="PTHR42648:SF21">
    <property type="entry name" value="CYSTEINE-RICH RLK (RECEPTOR-LIKE PROTEIN KINASE) 8"/>
    <property type="match status" value="1"/>
</dbReference>
<dbReference type="Pfam" id="PF07727">
    <property type="entry name" value="RVT_2"/>
    <property type="match status" value="1"/>
</dbReference>
<dbReference type="Pfam" id="PF25597">
    <property type="entry name" value="SH3_retrovirus"/>
    <property type="match status" value="1"/>
</dbReference>
<keyword evidence="2" id="KW-0479">Metal-binding</keyword>
<dbReference type="GO" id="GO:0015074">
    <property type="term" value="P:DNA integration"/>
    <property type="evidence" value="ECO:0007669"/>
    <property type="project" value="InterPro"/>
</dbReference>
<feature type="region of interest" description="Disordered" evidence="6">
    <location>
        <begin position="778"/>
        <end position="804"/>
    </location>
</feature>
<dbReference type="GO" id="GO:0006508">
    <property type="term" value="P:proteolysis"/>
    <property type="evidence" value="ECO:0007669"/>
    <property type="project" value="UniProtKB-KW"/>
</dbReference>
<evidence type="ECO:0000256" key="1">
    <source>
        <dbReference type="ARBA" id="ARBA00022670"/>
    </source>
</evidence>
<dbReference type="GO" id="GO:0003676">
    <property type="term" value="F:nucleic acid binding"/>
    <property type="evidence" value="ECO:0007669"/>
    <property type="project" value="InterPro"/>
</dbReference>
<dbReference type="PROSITE" id="PS50994">
    <property type="entry name" value="INTEGRASE"/>
    <property type="match status" value="1"/>
</dbReference>
<evidence type="ECO:0000259" key="7">
    <source>
        <dbReference type="PROSITE" id="PS50994"/>
    </source>
</evidence>
<feature type="compositionally biased region" description="Acidic residues" evidence="6">
    <location>
        <begin position="785"/>
        <end position="802"/>
    </location>
</feature>
<name>A0A1J3ITQ9_NOCCA</name>
<dbReference type="Pfam" id="PF22936">
    <property type="entry name" value="Pol_BBD"/>
    <property type="match status" value="1"/>
</dbReference>
<dbReference type="InterPro" id="IPR057670">
    <property type="entry name" value="SH3_retrovirus"/>
</dbReference>